<feature type="coiled-coil region" evidence="2">
    <location>
        <begin position="829"/>
        <end position="885"/>
    </location>
</feature>
<proteinExistence type="predicted"/>
<dbReference type="RefSeq" id="XP_068353706.1">
    <property type="nucleotide sequence ID" value="XM_068493974.1"/>
</dbReference>
<feature type="coiled-coil region" evidence="2">
    <location>
        <begin position="651"/>
        <end position="685"/>
    </location>
</feature>
<feature type="region of interest" description="Disordered" evidence="3">
    <location>
        <begin position="303"/>
        <end position="322"/>
    </location>
</feature>
<accession>A0A1J4JP99</accession>
<protein>
    <recommendedName>
        <fullName evidence="6">Viral A-type inclusion protein</fullName>
    </recommendedName>
</protein>
<organism evidence="4 5">
    <name type="scientific">Tritrichomonas foetus</name>
    <dbReference type="NCBI Taxonomy" id="1144522"/>
    <lineage>
        <taxon>Eukaryota</taxon>
        <taxon>Metamonada</taxon>
        <taxon>Parabasalia</taxon>
        <taxon>Tritrichomonadida</taxon>
        <taxon>Tritrichomonadidae</taxon>
        <taxon>Tritrichomonas</taxon>
    </lineage>
</organism>
<name>A0A1J4JP99_9EUKA</name>
<evidence type="ECO:0000313" key="5">
    <source>
        <dbReference type="Proteomes" id="UP000179807"/>
    </source>
</evidence>
<dbReference type="Proteomes" id="UP000179807">
    <property type="component" value="Unassembled WGS sequence"/>
</dbReference>
<feature type="coiled-coil region" evidence="2">
    <location>
        <begin position="275"/>
        <end position="302"/>
    </location>
</feature>
<dbReference type="GeneID" id="94828678"/>
<sequence>MDETEPNDPLSSLLSVLETKIDLGDPDQVNLYTEILAERNLNRQFPKLCQLLEILLKNFSPNKQKNSTNDQNRRLVSYLQQCVSIFEAFSSNDEEIIQKVCSNSYLAEKFIHRDFFVKEADRLKSVLPHIQLTSPLSTQIPFKLENIKKIRQEVELSSNPDELRNSFGEICALFEFSSFVNDILIIKNNEFEKKLKNTALKINSLETENITLKQKIKDFQNDLKIIRNKGKISQEKSKIENYSENSSEITSELFSDENNNNNFSKHIPINFKVQIENLKEENSNLLKIVEQMKNKLEKFENNNNCSKSFSLSKDTNDDNEKNSKLNMQIDLTSAKKKIVELSRQISQLKNENLELHHSLSDANEANKGFNDSLQKLTDQIHKLKSQMENQNDDKTQTYSGISKISGNSSILSNSSFDGSNVESMNDVMKLKNILSSYRKQNTNYKAMNQSLQNKIIELKRNVALLDDEKEDLLNQLKALKNETYLKENSIVSLENEKSEISNSLSNMNDRIDAIKNKNKTLKNSLFKMNSIIDNLKNEKQKYEAVIHQKDIEISSLNQHVQQLNTDSKELNKKLLLTENNMLNFQKEYEQLTNSIHEKQLKLQKVKNQRDDARKSLEFVQNELLSTKIELTELKSSKIMNETAKSSIEMNYNSLKIENNTMKLSYESLKKENIELSKALEKIKAESSIIHSNLMQANERIYFLSLSESSVQSSFQMQKNELEETQKNLKLTSKNLKSIQSELEKIEREKIALNDKLLNLQKEIQKKLMETVANSDIIQSLKDSNKSLKERINELLLEKENSFNENTHLSIQFQNLSTKVTKMKTKIQSLKKSQEMKENTENKIVSEMKETMAGVFEENEILRHKIDQQNLNFNLLKKENDDLLKKLAANLNKVEDISKIHINTIHNKEELEKDNSYLQSRLNESLQINQNLQKKLDQSIQKVKELSITNDDLNDQIKEFTNSISQNSQNMKLNETEDLRIICELKSKECKKLKKKNEVLQNKLSTQLDYQKQRINNDLFKVVAALAEALNENIDSENLVNESMRMILLVKKYRARIRIIENNQKKFLDSPEPMIVLPIMSELDFEIQNLKKGFTSPK</sequence>
<feature type="coiled-coil region" evidence="2">
    <location>
        <begin position="434"/>
        <end position="622"/>
    </location>
</feature>
<evidence type="ECO:0008006" key="6">
    <source>
        <dbReference type="Google" id="ProtNLM"/>
    </source>
</evidence>
<dbReference type="AlphaFoldDB" id="A0A1J4JP99"/>
<dbReference type="PANTHER" id="PTHR32083">
    <property type="entry name" value="CILIA AND FLAGELLA-ASSOCIATED PROTEIN 58-RELATED"/>
    <property type="match status" value="1"/>
</dbReference>
<gene>
    <name evidence="4" type="ORF">TRFO_07905</name>
</gene>
<feature type="coiled-coil region" evidence="2">
    <location>
        <begin position="188"/>
        <end position="229"/>
    </location>
</feature>
<evidence type="ECO:0000256" key="2">
    <source>
        <dbReference type="SAM" id="Coils"/>
    </source>
</evidence>
<feature type="coiled-coil region" evidence="2">
    <location>
        <begin position="331"/>
        <end position="393"/>
    </location>
</feature>
<feature type="coiled-coil region" evidence="2">
    <location>
        <begin position="921"/>
        <end position="1002"/>
    </location>
</feature>
<dbReference type="OrthoDB" id="2020852at2759"/>
<evidence type="ECO:0000256" key="3">
    <source>
        <dbReference type="SAM" id="MobiDB-lite"/>
    </source>
</evidence>
<reference evidence="4" key="1">
    <citation type="submission" date="2016-10" db="EMBL/GenBank/DDBJ databases">
        <authorList>
            <person name="Benchimol M."/>
            <person name="Almeida L.G."/>
            <person name="Vasconcelos A.T."/>
            <person name="Perreira-Neves A."/>
            <person name="Rosa I.A."/>
            <person name="Tasca T."/>
            <person name="Bogo M.R."/>
            <person name="de Souza W."/>
        </authorList>
    </citation>
    <scope>NUCLEOTIDE SEQUENCE [LARGE SCALE GENOMIC DNA]</scope>
    <source>
        <strain evidence="4">K</strain>
    </source>
</reference>
<dbReference type="EMBL" id="MLAK01000949">
    <property type="protein sequence ID" value="OHT00570.1"/>
    <property type="molecule type" value="Genomic_DNA"/>
</dbReference>
<feature type="coiled-coil region" evidence="2">
    <location>
        <begin position="714"/>
        <end position="804"/>
    </location>
</feature>
<evidence type="ECO:0000313" key="4">
    <source>
        <dbReference type="EMBL" id="OHT00570.1"/>
    </source>
</evidence>
<evidence type="ECO:0000256" key="1">
    <source>
        <dbReference type="ARBA" id="ARBA00023054"/>
    </source>
</evidence>
<dbReference type="VEuPathDB" id="TrichDB:TRFO_07905"/>
<keyword evidence="5" id="KW-1185">Reference proteome</keyword>
<comment type="caution">
    <text evidence="4">The sequence shown here is derived from an EMBL/GenBank/DDBJ whole genome shotgun (WGS) entry which is preliminary data.</text>
</comment>
<keyword evidence="1 2" id="KW-0175">Coiled coil</keyword>